<accession>G4RNS3</accession>
<evidence type="ECO:0000256" key="2">
    <source>
        <dbReference type="ARBA" id="ARBA00022723"/>
    </source>
</evidence>
<dbReference type="PaxDb" id="768679-TTX_0552"/>
<evidence type="ECO:0000259" key="3">
    <source>
        <dbReference type="Pfam" id="PF01557"/>
    </source>
</evidence>
<dbReference type="Gene3D" id="3.90.850.10">
    <property type="entry name" value="Fumarylacetoacetase-like, C-terminal domain"/>
    <property type="match status" value="1"/>
</dbReference>
<dbReference type="SUPFAM" id="SSF56529">
    <property type="entry name" value="FAH"/>
    <property type="match status" value="1"/>
</dbReference>
<evidence type="ECO:0000313" key="4">
    <source>
        <dbReference type="EMBL" id="CCC81217.1"/>
    </source>
</evidence>
<dbReference type="InterPro" id="IPR036663">
    <property type="entry name" value="Fumarylacetoacetase_C_sf"/>
</dbReference>
<dbReference type="EMBL" id="FN869859">
    <property type="protein sequence ID" value="CCC81217.1"/>
    <property type="molecule type" value="Genomic_DNA"/>
</dbReference>
<dbReference type="GO" id="GO:0019752">
    <property type="term" value="P:carboxylic acid metabolic process"/>
    <property type="evidence" value="ECO:0007669"/>
    <property type="project" value="UniProtKB-ARBA"/>
</dbReference>
<dbReference type="GeneID" id="11263552"/>
<reference evidence="4 5" key="1">
    <citation type="journal article" date="2011" name="PLoS ONE">
        <title>The complete genome sequence of Thermoproteus tenax: a physiologically versatile member of the Crenarchaeota.</title>
        <authorList>
            <person name="Siebers B."/>
            <person name="Zaparty M."/>
            <person name="Raddatz G."/>
            <person name="Tjaden B."/>
            <person name="Albers S.V."/>
            <person name="Bell S.D."/>
            <person name="Blombach F."/>
            <person name="Kletzin A."/>
            <person name="Kyrpides N."/>
            <person name="Lanz C."/>
            <person name="Plagens A."/>
            <person name="Rampp M."/>
            <person name="Rosinus A."/>
            <person name="von Jan M."/>
            <person name="Makarova K.S."/>
            <person name="Klenk H.P."/>
            <person name="Schuster S.C."/>
            <person name="Hensel R."/>
        </authorList>
    </citation>
    <scope>NUCLEOTIDE SEQUENCE [LARGE SCALE GENOMIC DNA]</scope>
    <source>
        <strain evidence="5">ATCC 35583 / DSM 2078 / JCM 9277 / NBRC 100435 / Kra 1</strain>
    </source>
</reference>
<keyword evidence="5" id="KW-1185">Reference proteome</keyword>
<sequence>MKLLTYSHRGVRKVGAYVEGAVVDLAEAYKAVYGAEKAPDFLYDMKDLISAGEPALRIAREVAEKASGEHYLDPRSIVWEPPVVSPEKILAVAVNYKSHGREMGHAPPPRPYFFPKFPNALVGHERPIIKHRIVQKMDWEVELVVIIGRSGKYIPKESALDYVFGYTVGNDISMRDWQYPPTELGLGWIWGKSMDTAAPVGPYIVTADEIGDPNKLGLRLYVNGVLEQEGNTADLIFNIQDLIHWASQGITLKPGDMIFTGTPPGVGHAKGKYLKDGDVVEAEVEGIGVLRNYVIEEK</sequence>
<organism evidence="4 5">
    <name type="scientific">Thermoproteus tenax (strain ATCC 35583 / DSM 2078 / JCM 9277 / NBRC 100435 / Kra 1)</name>
    <dbReference type="NCBI Taxonomy" id="768679"/>
    <lineage>
        <taxon>Archaea</taxon>
        <taxon>Thermoproteota</taxon>
        <taxon>Thermoprotei</taxon>
        <taxon>Thermoproteales</taxon>
        <taxon>Thermoproteaceae</taxon>
        <taxon>Thermoproteus</taxon>
    </lineage>
</organism>
<dbReference type="FunFam" id="3.90.850.10:FF:000002">
    <property type="entry name" value="2-hydroxyhepta-2,4-diene-1,7-dioate isomerase"/>
    <property type="match status" value="1"/>
</dbReference>
<feature type="domain" description="Fumarylacetoacetase-like C-terminal" evidence="3">
    <location>
        <begin position="88"/>
        <end position="294"/>
    </location>
</feature>
<dbReference type="AlphaFoldDB" id="G4RNS3"/>
<dbReference type="InterPro" id="IPR051121">
    <property type="entry name" value="FAH"/>
</dbReference>
<dbReference type="PANTHER" id="PTHR42796">
    <property type="entry name" value="FUMARYLACETOACETATE HYDROLASE DOMAIN-CONTAINING PROTEIN 2A-RELATED"/>
    <property type="match status" value="1"/>
</dbReference>
<dbReference type="Proteomes" id="UP000002654">
    <property type="component" value="Chromosome"/>
</dbReference>
<dbReference type="eggNOG" id="arCOG00235">
    <property type="taxonomic scope" value="Archaea"/>
</dbReference>
<dbReference type="HOGENOM" id="CLU_028458_3_1_2"/>
<name>G4RNS3_THETK</name>
<dbReference type="OrthoDB" id="6242at2157"/>
<dbReference type="RefSeq" id="WP_014126474.1">
    <property type="nucleotide sequence ID" value="NC_016070.1"/>
</dbReference>
<dbReference type="GO" id="GO:0016853">
    <property type="term" value="F:isomerase activity"/>
    <property type="evidence" value="ECO:0007669"/>
    <property type="project" value="UniProtKB-KW"/>
</dbReference>
<gene>
    <name evidence="4" type="ordered locus">TTX_0552</name>
</gene>
<dbReference type="PATRIC" id="fig|768679.9.peg.567"/>
<proteinExistence type="inferred from homology"/>
<evidence type="ECO:0000256" key="1">
    <source>
        <dbReference type="ARBA" id="ARBA00010211"/>
    </source>
</evidence>
<keyword evidence="4" id="KW-0413">Isomerase</keyword>
<dbReference type="InterPro" id="IPR011234">
    <property type="entry name" value="Fumarylacetoacetase-like_C"/>
</dbReference>
<protein>
    <submittedName>
        <fullName evidence="4">2-hydroxyhepta-2,4-diene-1,7-dioate isomerase</fullName>
    </submittedName>
</protein>
<dbReference type="STRING" id="768679.TTX_0552"/>
<comment type="similarity">
    <text evidence="1">Belongs to the FAH family.</text>
</comment>
<dbReference type="GO" id="GO:0046872">
    <property type="term" value="F:metal ion binding"/>
    <property type="evidence" value="ECO:0007669"/>
    <property type="project" value="UniProtKB-KW"/>
</dbReference>
<dbReference type="Pfam" id="PF01557">
    <property type="entry name" value="FAA_hydrolase"/>
    <property type="match status" value="1"/>
</dbReference>
<dbReference type="KEGG" id="ttn:TTX_0552"/>
<evidence type="ECO:0000313" key="5">
    <source>
        <dbReference type="Proteomes" id="UP000002654"/>
    </source>
</evidence>
<keyword evidence="2" id="KW-0479">Metal-binding</keyword>
<dbReference type="PANTHER" id="PTHR42796:SF4">
    <property type="entry name" value="FUMARYLACETOACETATE HYDROLASE DOMAIN-CONTAINING PROTEIN 2A"/>
    <property type="match status" value="1"/>
</dbReference>